<sequence length="78" mass="8862">SINSSDEVRVLDLVGSIGVCKILERKQCQRFFRISSKTSTTTNNNNSLSEKPSKDFQYYKKTAGNQKAFQKELKISKV</sequence>
<gene>
    <name evidence="1" type="ORF">Dsin_031318</name>
</gene>
<dbReference type="EMBL" id="JANJYJ010000010">
    <property type="protein sequence ID" value="KAK3184032.1"/>
    <property type="molecule type" value="Genomic_DNA"/>
</dbReference>
<dbReference type="Proteomes" id="UP001281410">
    <property type="component" value="Unassembled WGS sequence"/>
</dbReference>
<reference evidence="1" key="1">
    <citation type="journal article" date="2023" name="Plant J.">
        <title>Genome sequences and population genomics provide insights into the demographic history, inbreeding, and mutation load of two 'living fossil' tree species of Dipteronia.</title>
        <authorList>
            <person name="Feng Y."/>
            <person name="Comes H.P."/>
            <person name="Chen J."/>
            <person name="Zhu S."/>
            <person name="Lu R."/>
            <person name="Zhang X."/>
            <person name="Li P."/>
            <person name="Qiu J."/>
            <person name="Olsen K.M."/>
            <person name="Qiu Y."/>
        </authorList>
    </citation>
    <scope>NUCLEOTIDE SEQUENCE</scope>
    <source>
        <strain evidence="1">NBL</strain>
    </source>
</reference>
<name>A0AAD9ZL13_9ROSI</name>
<comment type="caution">
    <text evidence="1">The sequence shown here is derived from an EMBL/GenBank/DDBJ whole genome shotgun (WGS) entry which is preliminary data.</text>
</comment>
<evidence type="ECO:0000313" key="2">
    <source>
        <dbReference type="Proteomes" id="UP001281410"/>
    </source>
</evidence>
<dbReference type="AlphaFoldDB" id="A0AAD9ZL13"/>
<feature type="non-terminal residue" evidence="1">
    <location>
        <position position="1"/>
    </location>
</feature>
<organism evidence="1 2">
    <name type="scientific">Dipteronia sinensis</name>
    <dbReference type="NCBI Taxonomy" id="43782"/>
    <lineage>
        <taxon>Eukaryota</taxon>
        <taxon>Viridiplantae</taxon>
        <taxon>Streptophyta</taxon>
        <taxon>Embryophyta</taxon>
        <taxon>Tracheophyta</taxon>
        <taxon>Spermatophyta</taxon>
        <taxon>Magnoliopsida</taxon>
        <taxon>eudicotyledons</taxon>
        <taxon>Gunneridae</taxon>
        <taxon>Pentapetalae</taxon>
        <taxon>rosids</taxon>
        <taxon>malvids</taxon>
        <taxon>Sapindales</taxon>
        <taxon>Sapindaceae</taxon>
        <taxon>Hippocastanoideae</taxon>
        <taxon>Acereae</taxon>
        <taxon>Dipteronia</taxon>
    </lineage>
</organism>
<accession>A0AAD9ZL13</accession>
<proteinExistence type="predicted"/>
<protein>
    <submittedName>
        <fullName evidence="1">Uncharacterized protein</fullName>
    </submittedName>
</protein>
<evidence type="ECO:0000313" key="1">
    <source>
        <dbReference type="EMBL" id="KAK3184032.1"/>
    </source>
</evidence>
<keyword evidence="2" id="KW-1185">Reference proteome</keyword>